<dbReference type="Proteomes" id="UP001530400">
    <property type="component" value="Unassembled WGS sequence"/>
</dbReference>
<keyword evidence="1" id="KW-0472">Membrane</keyword>
<sequence>MPLLFTGGTNGGFCCIVYSPADSFASVADWNTTTANMSIIRSIYAADGFTNEDVIKFGFLCSNADKKMRSRAASSAAIAAALILLVLLVCVG</sequence>
<reference evidence="2 3" key="1">
    <citation type="submission" date="2024-10" db="EMBL/GenBank/DDBJ databases">
        <title>Updated reference genomes for cyclostephanoid diatoms.</title>
        <authorList>
            <person name="Roberts W.R."/>
            <person name="Alverson A.J."/>
        </authorList>
    </citation>
    <scope>NUCLEOTIDE SEQUENCE [LARGE SCALE GENOMIC DNA]</scope>
    <source>
        <strain evidence="2 3">AJA010-31</strain>
    </source>
</reference>
<gene>
    <name evidence="2" type="ORF">ACHAWO_013916</name>
</gene>
<dbReference type="EMBL" id="JALLPJ020000669">
    <property type="protein sequence ID" value="KAL3786035.1"/>
    <property type="molecule type" value="Genomic_DNA"/>
</dbReference>
<dbReference type="AlphaFoldDB" id="A0ABD3PD26"/>
<proteinExistence type="predicted"/>
<keyword evidence="1" id="KW-1133">Transmembrane helix</keyword>
<protein>
    <submittedName>
        <fullName evidence="2">Uncharacterized protein</fullName>
    </submittedName>
</protein>
<keyword evidence="3" id="KW-1185">Reference proteome</keyword>
<comment type="caution">
    <text evidence="2">The sequence shown here is derived from an EMBL/GenBank/DDBJ whole genome shotgun (WGS) entry which is preliminary data.</text>
</comment>
<keyword evidence="1" id="KW-0812">Transmembrane</keyword>
<name>A0ABD3PD26_9STRA</name>
<evidence type="ECO:0000313" key="2">
    <source>
        <dbReference type="EMBL" id="KAL3786035.1"/>
    </source>
</evidence>
<accession>A0ABD3PD26</accession>
<feature type="transmembrane region" description="Helical" evidence="1">
    <location>
        <begin position="72"/>
        <end position="91"/>
    </location>
</feature>
<organism evidence="2 3">
    <name type="scientific">Cyclotella atomus</name>
    <dbReference type="NCBI Taxonomy" id="382360"/>
    <lineage>
        <taxon>Eukaryota</taxon>
        <taxon>Sar</taxon>
        <taxon>Stramenopiles</taxon>
        <taxon>Ochrophyta</taxon>
        <taxon>Bacillariophyta</taxon>
        <taxon>Coscinodiscophyceae</taxon>
        <taxon>Thalassiosirophycidae</taxon>
        <taxon>Stephanodiscales</taxon>
        <taxon>Stephanodiscaceae</taxon>
        <taxon>Cyclotella</taxon>
    </lineage>
</organism>
<evidence type="ECO:0000256" key="1">
    <source>
        <dbReference type="SAM" id="Phobius"/>
    </source>
</evidence>
<evidence type="ECO:0000313" key="3">
    <source>
        <dbReference type="Proteomes" id="UP001530400"/>
    </source>
</evidence>